<dbReference type="SUPFAM" id="SSF69572">
    <property type="entry name" value="Activating enzymes of the ubiquitin-like proteins"/>
    <property type="match status" value="1"/>
</dbReference>
<name>A0A1N7KXF0_9FLAO</name>
<gene>
    <name evidence="3" type="ORF">SAMN05421789_10457</name>
</gene>
<dbReference type="GO" id="GO:0061504">
    <property type="term" value="P:cyclic threonylcarbamoyladenosine biosynthetic process"/>
    <property type="evidence" value="ECO:0007669"/>
    <property type="project" value="TreeGrafter"/>
</dbReference>
<dbReference type="Gene3D" id="3.40.50.720">
    <property type="entry name" value="NAD(P)-binding Rossmann-like Domain"/>
    <property type="match status" value="1"/>
</dbReference>
<organism evidence="3 4">
    <name type="scientific">Kaistella chaponensis</name>
    <dbReference type="NCBI Taxonomy" id="713588"/>
    <lineage>
        <taxon>Bacteria</taxon>
        <taxon>Pseudomonadati</taxon>
        <taxon>Bacteroidota</taxon>
        <taxon>Flavobacteriia</taxon>
        <taxon>Flavobacteriales</taxon>
        <taxon>Weeksellaceae</taxon>
        <taxon>Chryseobacterium group</taxon>
        <taxon>Kaistella</taxon>
    </lineage>
</organism>
<dbReference type="InterPro" id="IPR000594">
    <property type="entry name" value="ThiF_NAD_FAD-bd"/>
</dbReference>
<feature type="transmembrane region" description="Helical" evidence="1">
    <location>
        <begin position="214"/>
        <end position="238"/>
    </location>
</feature>
<dbReference type="AlphaFoldDB" id="A0A1N7KXF0"/>
<dbReference type="STRING" id="713588.SAMN05421789_10457"/>
<evidence type="ECO:0000313" key="3">
    <source>
        <dbReference type="EMBL" id="SIS66322.1"/>
    </source>
</evidence>
<dbReference type="OrthoDB" id="9804150at2"/>
<dbReference type="InterPro" id="IPR035985">
    <property type="entry name" value="Ubiquitin-activating_enz"/>
</dbReference>
<proteinExistence type="predicted"/>
<keyword evidence="1" id="KW-0472">Membrane</keyword>
<evidence type="ECO:0000256" key="1">
    <source>
        <dbReference type="SAM" id="Phobius"/>
    </source>
</evidence>
<dbReference type="InterPro" id="IPR045886">
    <property type="entry name" value="ThiF/MoeB/HesA"/>
</dbReference>
<evidence type="ECO:0000259" key="2">
    <source>
        <dbReference type="Pfam" id="PF00899"/>
    </source>
</evidence>
<keyword evidence="4" id="KW-1185">Reference proteome</keyword>
<evidence type="ECO:0000313" key="4">
    <source>
        <dbReference type="Proteomes" id="UP000185839"/>
    </source>
</evidence>
<dbReference type="RefSeq" id="WP_076386110.1">
    <property type="nucleotide sequence ID" value="NZ_FTOI01000004.1"/>
</dbReference>
<protein>
    <submittedName>
        <fullName evidence="3">tRNA A37 threonylcarbamoyladenosine dehydratase</fullName>
    </submittedName>
</protein>
<dbReference type="PANTHER" id="PTHR43267">
    <property type="entry name" value="TRNA THREONYLCARBAMOYLADENOSINE DEHYDRATASE"/>
    <property type="match status" value="1"/>
</dbReference>
<dbReference type="CDD" id="cd00755">
    <property type="entry name" value="YgdL_like"/>
    <property type="match status" value="1"/>
</dbReference>
<sequence>MQKNWLERTELLIKENGIEKLQNANLLIVGLGGVGSFAAEFLARSGVGKMTIVDGDTVDITNINRQLPALHSTIGKSKVEVVADRLLDINPKLELVKINEFLSPEKMEEVIDSQEFNYILDCIDSVTPKVTLLLMAKRRKIKIVSCMGAGGKINPAKVMVRDISKTYNCFLAKQVRKRLKKEKIDKGIRCVFSNEIQKEESLEMTDGANYKRSYYGTISYIPAIFGLYAAAEVINFLIEKDE</sequence>
<reference evidence="4" key="1">
    <citation type="submission" date="2017-01" db="EMBL/GenBank/DDBJ databases">
        <authorList>
            <person name="Varghese N."/>
            <person name="Submissions S."/>
        </authorList>
    </citation>
    <scope>NUCLEOTIDE SEQUENCE [LARGE SCALE GENOMIC DNA]</scope>
    <source>
        <strain evidence="4">DSM 23145</strain>
    </source>
</reference>
<keyword evidence="1" id="KW-0812">Transmembrane</keyword>
<dbReference type="Pfam" id="PF00899">
    <property type="entry name" value="ThiF"/>
    <property type="match status" value="1"/>
</dbReference>
<feature type="domain" description="THIF-type NAD/FAD binding fold" evidence="2">
    <location>
        <begin position="12"/>
        <end position="240"/>
    </location>
</feature>
<dbReference type="Proteomes" id="UP000185839">
    <property type="component" value="Unassembled WGS sequence"/>
</dbReference>
<dbReference type="EMBL" id="FTOI01000004">
    <property type="protein sequence ID" value="SIS66322.1"/>
    <property type="molecule type" value="Genomic_DNA"/>
</dbReference>
<keyword evidence="1" id="KW-1133">Transmembrane helix</keyword>
<accession>A0A1N7KXF0</accession>
<dbReference type="GO" id="GO:0008641">
    <property type="term" value="F:ubiquitin-like modifier activating enzyme activity"/>
    <property type="evidence" value="ECO:0007669"/>
    <property type="project" value="InterPro"/>
</dbReference>
<dbReference type="PANTHER" id="PTHR43267:SF1">
    <property type="entry name" value="TRNA THREONYLCARBAMOYLADENOSINE DEHYDRATASE"/>
    <property type="match status" value="1"/>
</dbReference>
<dbReference type="GO" id="GO:0061503">
    <property type="term" value="F:tRNA threonylcarbamoyladenosine dehydratase"/>
    <property type="evidence" value="ECO:0007669"/>
    <property type="project" value="TreeGrafter"/>
</dbReference>